<dbReference type="PROSITE" id="PS50102">
    <property type="entry name" value="RRM"/>
    <property type="match status" value="2"/>
</dbReference>
<dbReference type="Gene3D" id="3.30.70.330">
    <property type="match status" value="2"/>
</dbReference>
<dbReference type="EMBL" id="GGEC01001315">
    <property type="protein sequence ID" value="MBW81798.1"/>
    <property type="molecule type" value="Transcribed_RNA"/>
</dbReference>
<dbReference type="GO" id="GO:0000785">
    <property type="term" value="C:chromatin"/>
    <property type="evidence" value="ECO:0007669"/>
    <property type="project" value="TreeGrafter"/>
</dbReference>
<feature type="domain" description="RRM" evidence="5">
    <location>
        <begin position="156"/>
        <end position="234"/>
    </location>
</feature>
<dbReference type="SUPFAM" id="SSF54928">
    <property type="entry name" value="RNA-binding domain, RBD"/>
    <property type="match status" value="2"/>
</dbReference>
<sequence>MALEFEDQSFEEDEILAFNGLEEEEEEVADDFREELQDVEVMGDTADDRKQSPNVHNSPSSSSSFSGKLFVGGLSWDTTKETFSDYFSQYGEVQDSVIMTDRYSGRPRGFGFVTFTVPAVADAVLELDHVIDGRAVEVKRTVPRKELGVGGVVRSKKIFVGGLPPYLTEDELQEYFSVYGVIVDHQIMLDHRTGRSRGFGFVTFESEDAVKRVFSEGRTHEIGGKQVEIKVAVPRPGGDYGRAAKSSIRIDSGPGGHGTHHGSEGGYNGKVSRGYGDYGSYCGYPAYGVYAGGYMGSAVGLYGAYGMYGFGVGDPLMYAGGGYGGNGFPMLGAYGGAAMYSCGIGSFGSGKWYGNGVAVSGNHGNDREHGGTPNGGSERYHPYRK</sequence>
<proteinExistence type="predicted"/>
<accession>A0A2P2IKR2</accession>
<dbReference type="Pfam" id="PF00076">
    <property type="entry name" value="RRM_1"/>
    <property type="match status" value="2"/>
</dbReference>
<dbReference type="InterPro" id="IPR012677">
    <property type="entry name" value="Nucleotide-bd_a/b_plait_sf"/>
</dbReference>
<dbReference type="GO" id="GO:0005654">
    <property type="term" value="C:nucleoplasm"/>
    <property type="evidence" value="ECO:0007669"/>
    <property type="project" value="TreeGrafter"/>
</dbReference>
<keyword evidence="3" id="KW-0694">RNA-binding</keyword>
<keyword evidence="6" id="KW-0687">Ribonucleoprotein</keyword>
<evidence type="ECO:0000256" key="4">
    <source>
        <dbReference type="SAM" id="MobiDB-lite"/>
    </source>
</evidence>
<dbReference type="InterPro" id="IPR035979">
    <property type="entry name" value="RBD_domain_sf"/>
</dbReference>
<dbReference type="GO" id="GO:0003723">
    <property type="term" value="F:RNA binding"/>
    <property type="evidence" value="ECO:0007669"/>
    <property type="project" value="UniProtKB-UniRule"/>
</dbReference>
<dbReference type="GO" id="GO:0010468">
    <property type="term" value="P:regulation of gene expression"/>
    <property type="evidence" value="ECO:0007669"/>
    <property type="project" value="TreeGrafter"/>
</dbReference>
<evidence type="ECO:0000256" key="2">
    <source>
        <dbReference type="ARBA" id="ARBA00023242"/>
    </source>
</evidence>
<feature type="region of interest" description="Disordered" evidence="4">
    <location>
        <begin position="38"/>
        <end position="65"/>
    </location>
</feature>
<keyword evidence="2" id="KW-0539">Nucleus</keyword>
<evidence type="ECO:0000256" key="1">
    <source>
        <dbReference type="ARBA" id="ARBA00004123"/>
    </source>
</evidence>
<feature type="domain" description="RRM" evidence="5">
    <location>
        <begin position="67"/>
        <end position="143"/>
    </location>
</feature>
<evidence type="ECO:0000259" key="5">
    <source>
        <dbReference type="PROSITE" id="PS50102"/>
    </source>
</evidence>
<dbReference type="PANTHER" id="PTHR48033">
    <property type="entry name" value="RNA-BINDING (RRM/RBD/RNP MOTIFS) FAMILY PROTEIN"/>
    <property type="match status" value="1"/>
</dbReference>
<evidence type="ECO:0000256" key="3">
    <source>
        <dbReference type="PROSITE-ProRule" id="PRU00176"/>
    </source>
</evidence>
<evidence type="ECO:0000313" key="6">
    <source>
        <dbReference type="EMBL" id="MBW81798.1"/>
    </source>
</evidence>
<protein>
    <submittedName>
        <fullName evidence="6">Heterogeneous nuclear ribonucleoprotein 1</fullName>
    </submittedName>
</protein>
<dbReference type="AlphaFoldDB" id="A0A2P2IKR2"/>
<name>A0A2P2IKR2_RHIMU</name>
<dbReference type="GO" id="GO:1990904">
    <property type="term" value="C:ribonucleoprotein complex"/>
    <property type="evidence" value="ECO:0007669"/>
    <property type="project" value="UniProtKB-KW"/>
</dbReference>
<reference evidence="6" key="1">
    <citation type="submission" date="2018-02" db="EMBL/GenBank/DDBJ databases">
        <title>Rhizophora mucronata_Transcriptome.</title>
        <authorList>
            <person name="Meera S.P."/>
            <person name="Sreeshan A."/>
            <person name="Augustine A."/>
        </authorList>
    </citation>
    <scope>NUCLEOTIDE SEQUENCE</scope>
    <source>
        <tissue evidence="6">Leaf</tissue>
    </source>
</reference>
<dbReference type="InterPro" id="IPR000504">
    <property type="entry name" value="RRM_dom"/>
</dbReference>
<dbReference type="FunFam" id="3.30.70.330:FF:000051">
    <property type="entry name" value="Heterogeneous nuclear ribonucleoprotein 1"/>
    <property type="match status" value="1"/>
</dbReference>
<feature type="compositionally biased region" description="Low complexity" evidence="4">
    <location>
        <begin position="52"/>
        <end position="65"/>
    </location>
</feature>
<dbReference type="SMART" id="SM00360">
    <property type="entry name" value="RRM"/>
    <property type="match status" value="2"/>
</dbReference>
<feature type="region of interest" description="Disordered" evidence="4">
    <location>
        <begin position="363"/>
        <end position="385"/>
    </location>
</feature>
<comment type="subcellular location">
    <subcellularLocation>
        <location evidence="1">Nucleus</location>
    </subcellularLocation>
</comment>
<dbReference type="PANTHER" id="PTHR48033:SF10">
    <property type="entry name" value="RNA-BINDING PROTEIN SQUID"/>
    <property type="match status" value="1"/>
</dbReference>
<organism evidence="6">
    <name type="scientific">Rhizophora mucronata</name>
    <name type="common">Asiatic mangrove</name>
    <dbReference type="NCBI Taxonomy" id="61149"/>
    <lineage>
        <taxon>Eukaryota</taxon>
        <taxon>Viridiplantae</taxon>
        <taxon>Streptophyta</taxon>
        <taxon>Embryophyta</taxon>
        <taxon>Tracheophyta</taxon>
        <taxon>Spermatophyta</taxon>
        <taxon>Magnoliopsida</taxon>
        <taxon>eudicotyledons</taxon>
        <taxon>Gunneridae</taxon>
        <taxon>Pentapetalae</taxon>
        <taxon>rosids</taxon>
        <taxon>fabids</taxon>
        <taxon>Malpighiales</taxon>
        <taxon>Rhizophoraceae</taxon>
        <taxon>Rhizophora</taxon>
    </lineage>
</organism>